<dbReference type="Pfam" id="PF04564">
    <property type="entry name" value="U-box"/>
    <property type="match status" value="1"/>
</dbReference>
<dbReference type="GO" id="GO:0016567">
    <property type="term" value="P:protein ubiquitination"/>
    <property type="evidence" value="ECO:0007669"/>
    <property type="project" value="UniProtKB-UniPathway"/>
</dbReference>
<dbReference type="UniPathway" id="UPA00143"/>
<feature type="compositionally biased region" description="Basic and acidic residues" evidence="6">
    <location>
        <begin position="235"/>
        <end position="246"/>
    </location>
</feature>
<evidence type="ECO:0000256" key="5">
    <source>
        <dbReference type="ARBA" id="ARBA00022786"/>
    </source>
</evidence>
<dbReference type="EC" id="2.3.2.27" evidence="3"/>
<keyword evidence="5" id="KW-0833">Ubl conjugation pathway</keyword>
<dbReference type="InterPro" id="IPR003613">
    <property type="entry name" value="Ubox_domain"/>
</dbReference>
<evidence type="ECO:0000256" key="6">
    <source>
        <dbReference type="SAM" id="MobiDB-lite"/>
    </source>
</evidence>
<evidence type="ECO:0000256" key="4">
    <source>
        <dbReference type="ARBA" id="ARBA00022679"/>
    </source>
</evidence>
<dbReference type="SMART" id="SM00504">
    <property type="entry name" value="Ubox"/>
    <property type="match status" value="1"/>
</dbReference>
<dbReference type="InterPro" id="IPR011989">
    <property type="entry name" value="ARM-like"/>
</dbReference>
<dbReference type="FunFam" id="3.30.40.10:FF:000442">
    <property type="entry name" value="RING-type E3 ubiquitin transferase"/>
    <property type="match status" value="1"/>
</dbReference>
<sequence>MGQPPNASNLKPTFVEQIGISKARDLEFEIAFLEEQIIISEEDAEYDLGIVADVVALARFCRFLLYGLRVKDENKKKRISPEVYSISAPKDFCCPVSLDLMRDPLVVSTGQTYDRDSISCWLDGGSRICPNSGQVLDSAALVSNLALRSLISQWCAANDLLYESEGAPDGHSGPRAAYACKDWEEEQRGGSRRGRHSASLTGVFELDRDIVKERIDCRDKGERGGGVVKSLGGERVQEEDSGRSRRVGDARLVSEEGGPRGRKDAALALFNLATQPESWERMVESGAVGAMVCALGDEEVAEVVAGAIGMLSREPVLAGMVGWEEWAVVGLVEVMRNGSLRGRENATTALHQTCCRGGELVANRLARIPGLVGVVHVVARLGTNRARRKALGG</sequence>
<keyword evidence="4" id="KW-0808">Transferase</keyword>
<comment type="caution">
    <text evidence="8">The sequence shown here is derived from an EMBL/GenBank/DDBJ whole genome shotgun (WGS) entry which is preliminary data.</text>
</comment>
<keyword evidence="10" id="KW-1185">Reference proteome</keyword>
<dbReference type="PANTHER" id="PTHR23315:SF266">
    <property type="entry name" value="U-BOX DOMAIN-CONTAINING PROTEIN 17"/>
    <property type="match status" value="1"/>
</dbReference>
<accession>A0A835S8M5</accession>
<evidence type="ECO:0000256" key="3">
    <source>
        <dbReference type="ARBA" id="ARBA00012483"/>
    </source>
</evidence>
<protein>
    <recommendedName>
        <fullName evidence="3">RING-type E3 ubiquitin transferase</fullName>
        <ecNumber evidence="3">2.3.2.27</ecNumber>
    </recommendedName>
</protein>
<dbReference type="PANTHER" id="PTHR23315">
    <property type="entry name" value="U BOX DOMAIN-CONTAINING"/>
    <property type="match status" value="1"/>
</dbReference>
<evidence type="ECO:0000313" key="10">
    <source>
        <dbReference type="Proteomes" id="UP000636800"/>
    </source>
</evidence>
<dbReference type="SUPFAM" id="SSF48371">
    <property type="entry name" value="ARM repeat"/>
    <property type="match status" value="1"/>
</dbReference>
<dbReference type="AlphaFoldDB" id="A0A835S8M5"/>
<dbReference type="InterPro" id="IPR016024">
    <property type="entry name" value="ARM-type_fold"/>
</dbReference>
<evidence type="ECO:0000259" key="7">
    <source>
        <dbReference type="PROSITE" id="PS51698"/>
    </source>
</evidence>
<dbReference type="Gene3D" id="3.30.40.10">
    <property type="entry name" value="Zinc/RING finger domain, C3HC4 (zinc finger)"/>
    <property type="match status" value="1"/>
</dbReference>
<feature type="domain" description="U-box" evidence="7">
    <location>
        <begin position="87"/>
        <end position="161"/>
    </location>
</feature>
<gene>
    <name evidence="9" type="ORF">HPP92_003620</name>
    <name evidence="8" type="ORF">HPP92_004014</name>
</gene>
<dbReference type="PROSITE" id="PS51698">
    <property type="entry name" value="U_BOX"/>
    <property type="match status" value="1"/>
</dbReference>
<evidence type="ECO:0000256" key="1">
    <source>
        <dbReference type="ARBA" id="ARBA00000900"/>
    </source>
</evidence>
<dbReference type="EMBL" id="JADCNL010000001">
    <property type="protein sequence ID" value="KAG0499323.1"/>
    <property type="molecule type" value="Genomic_DNA"/>
</dbReference>
<evidence type="ECO:0000313" key="9">
    <source>
        <dbReference type="EMBL" id="KAG0503548.1"/>
    </source>
</evidence>
<feature type="region of interest" description="Disordered" evidence="6">
    <location>
        <begin position="226"/>
        <end position="246"/>
    </location>
</feature>
<dbReference type="Proteomes" id="UP000639772">
    <property type="component" value="Chromosome 1"/>
</dbReference>
<dbReference type="Proteomes" id="UP000636800">
    <property type="component" value="Chromosome 1"/>
</dbReference>
<comment type="pathway">
    <text evidence="2">Protein modification; protein ubiquitination.</text>
</comment>
<dbReference type="InterPro" id="IPR045210">
    <property type="entry name" value="RING-Ubox_PUB"/>
</dbReference>
<evidence type="ECO:0000256" key="2">
    <source>
        <dbReference type="ARBA" id="ARBA00004906"/>
    </source>
</evidence>
<evidence type="ECO:0000313" key="8">
    <source>
        <dbReference type="EMBL" id="KAG0499323.1"/>
    </source>
</evidence>
<proteinExistence type="predicted"/>
<dbReference type="GO" id="GO:0061630">
    <property type="term" value="F:ubiquitin protein ligase activity"/>
    <property type="evidence" value="ECO:0007669"/>
    <property type="project" value="UniProtKB-EC"/>
</dbReference>
<evidence type="ECO:0000313" key="11">
    <source>
        <dbReference type="Proteomes" id="UP000639772"/>
    </source>
</evidence>
<dbReference type="Gene3D" id="1.25.10.10">
    <property type="entry name" value="Leucine-rich Repeat Variant"/>
    <property type="match status" value="1"/>
</dbReference>
<dbReference type="OrthoDB" id="10064100at2759"/>
<dbReference type="CDD" id="cd16664">
    <property type="entry name" value="RING-Ubox_PUB"/>
    <property type="match status" value="1"/>
</dbReference>
<organism evidence="8 10">
    <name type="scientific">Vanilla planifolia</name>
    <name type="common">Vanilla</name>
    <dbReference type="NCBI Taxonomy" id="51239"/>
    <lineage>
        <taxon>Eukaryota</taxon>
        <taxon>Viridiplantae</taxon>
        <taxon>Streptophyta</taxon>
        <taxon>Embryophyta</taxon>
        <taxon>Tracheophyta</taxon>
        <taxon>Spermatophyta</taxon>
        <taxon>Magnoliopsida</taxon>
        <taxon>Liliopsida</taxon>
        <taxon>Asparagales</taxon>
        <taxon>Orchidaceae</taxon>
        <taxon>Vanilloideae</taxon>
        <taxon>Vanilleae</taxon>
        <taxon>Vanilla</taxon>
    </lineage>
</organism>
<dbReference type="InterPro" id="IPR013083">
    <property type="entry name" value="Znf_RING/FYVE/PHD"/>
</dbReference>
<dbReference type="EMBL" id="JADCNM010000001">
    <property type="protein sequence ID" value="KAG0503548.1"/>
    <property type="molecule type" value="Genomic_DNA"/>
</dbReference>
<comment type="catalytic activity">
    <reaction evidence="1">
        <text>S-ubiquitinyl-[E2 ubiquitin-conjugating enzyme]-L-cysteine + [acceptor protein]-L-lysine = [E2 ubiquitin-conjugating enzyme]-L-cysteine + N(6)-ubiquitinyl-[acceptor protein]-L-lysine.</text>
        <dbReference type="EC" id="2.3.2.27"/>
    </reaction>
</comment>
<dbReference type="SUPFAM" id="SSF57850">
    <property type="entry name" value="RING/U-box"/>
    <property type="match status" value="1"/>
</dbReference>
<reference evidence="10 11" key="1">
    <citation type="journal article" date="2020" name="Nat. Food">
        <title>A phased Vanilla planifolia genome enables genetic improvement of flavour and production.</title>
        <authorList>
            <person name="Hasing T."/>
            <person name="Tang H."/>
            <person name="Brym M."/>
            <person name="Khazi F."/>
            <person name="Huang T."/>
            <person name="Chambers A.H."/>
        </authorList>
    </citation>
    <scope>NUCLEOTIDE SEQUENCE [LARGE SCALE GENOMIC DNA]</scope>
    <source>
        <tissue evidence="8">Leaf</tissue>
    </source>
</reference>
<name>A0A835S8M5_VANPL</name>